<gene>
    <name evidence="1" type="ORF">DOP62_12665</name>
</gene>
<organism evidence="1 2">
    <name type="scientific">Synechococcus elongatus PCC 11801</name>
    <dbReference type="NCBI Taxonomy" id="2219813"/>
    <lineage>
        <taxon>Bacteria</taxon>
        <taxon>Bacillati</taxon>
        <taxon>Cyanobacteriota</taxon>
        <taxon>Cyanophyceae</taxon>
        <taxon>Synechococcales</taxon>
        <taxon>Synechococcaceae</taxon>
        <taxon>Synechococcus</taxon>
    </lineage>
</organism>
<protein>
    <submittedName>
        <fullName evidence="1">Uncharacterized protein</fullName>
    </submittedName>
</protein>
<dbReference type="RefSeq" id="WP_208674305.1">
    <property type="nucleotide sequence ID" value="NZ_CP030139.2"/>
</dbReference>
<name>A0AAN1UV71_SYNEL</name>
<dbReference type="Proteomes" id="UP000267249">
    <property type="component" value="Chromosome"/>
</dbReference>
<accession>A0AAN1UV71</accession>
<sequence length="149" mass="16926">MSHPVTSLSPQTDRWLAPLAIALYVWQFHHHGPEPLLQAWEAIATAIWQRQEPPAAIGIAALPQRYLTAVPLESPKPTLLPELDLQLAIARQQEHEPEAIALELAHLGRQFGTVILPLHWWRSLPQDRLQVLSWQLGAWQAGYRQPPMQ</sequence>
<dbReference type="EMBL" id="CP030139">
    <property type="protein sequence ID" value="AZB73446.1"/>
    <property type="molecule type" value="Genomic_DNA"/>
</dbReference>
<dbReference type="AlphaFoldDB" id="A0AAN1UV71"/>
<evidence type="ECO:0000313" key="2">
    <source>
        <dbReference type="Proteomes" id="UP000267249"/>
    </source>
</evidence>
<proteinExistence type="predicted"/>
<reference evidence="1 2" key="1">
    <citation type="journal article" date="2018" name="Sci. Rep.">
        <title>Genome Features and Biochemical Characteristics of a Robust, Fast Growing and Naturally Transformable Cyanobacterium Synechococcus elongatus PCC 11801 Isolated from India.</title>
        <authorList>
            <person name="Jaiswal D."/>
            <person name="Sengupta A."/>
            <person name="Sohoni S."/>
            <person name="Sengupta S."/>
            <person name="Phadnavis A.G."/>
            <person name="Pakrasi H.B."/>
            <person name="Wangikar P.P."/>
        </authorList>
    </citation>
    <scope>NUCLEOTIDE SEQUENCE [LARGE SCALE GENOMIC DNA]</scope>
    <source>
        <strain evidence="1 2">PCC 11801</strain>
    </source>
</reference>
<evidence type="ECO:0000313" key="1">
    <source>
        <dbReference type="EMBL" id="AZB73446.1"/>
    </source>
</evidence>